<dbReference type="InterPro" id="IPR006076">
    <property type="entry name" value="FAD-dep_OxRdtase"/>
</dbReference>
<evidence type="ECO:0000313" key="4">
    <source>
        <dbReference type="Proteomes" id="UP000463224"/>
    </source>
</evidence>
<dbReference type="InterPro" id="IPR036188">
    <property type="entry name" value="FAD/NAD-bd_sf"/>
</dbReference>
<dbReference type="EMBL" id="WPHG01000005">
    <property type="protein sequence ID" value="MVA99414.1"/>
    <property type="molecule type" value="Genomic_DNA"/>
</dbReference>
<feature type="domain" description="FAD dependent oxidoreductase" evidence="2">
    <location>
        <begin position="35"/>
        <end position="389"/>
    </location>
</feature>
<dbReference type="GO" id="GO:0016491">
    <property type="term" value="F:oxidoreductase activity"/>
    <property type="evidence" value="ECO:0007669"/>
    <property type="project" value="UniProtKB-KW"/>
</dbReference>
<comment type="caution">
    <text evidence="3">The sequence shown here is derived from an EMBL/GenBank/DDBJ whole genome shotgun (WGS) entry which is preliminary data.</text>
</comment>
<dbReference type="AlphaFoldDB" id="A0A844QLG5"/>
<sequence>MRGAPARPAAQGLWAAAAATAPFEERALEGEHKVDVAIVGGGFTGLSIALHLAERGVAVALLEAHEIGNGASGRNGGQVNPGIKLDERALAARFGDAGRGLHRFGQEAPDFLGALIARKALDCGWRQPGLFRLAHNATAHAKLTQAAKTLKREGVAVEELGPDDVARRVGTTRYPGGLYDPRGASVQPLDLAREMARAAREAGAAIHPHSPATALSRERGLWRLDTAHGRLRARKVAVATNAYSDALVPGLARSLLPVNSFQIATAPLGAAHDHILAGGETVYDSRRLVLYFRRSPDGRLVIGGRASFSSAQAQNPDAPDYAVLEQVLHGIFPDLADLPIEQRWTGLVGITFDYLPHYHRLADELHVLAGFNGRGVALSHRLGAWLAARLAGAPEEHSMPETPLRPFPLHRLRAPMLNLGMRWNRFLDILGY</sequence>
<dbReference type="Gene3D" id="3.50.50.60">
    <property type="entry name" value="FAD/NAD(P)-binding domain"/>
    <property type="match status" value="1"/>
</dbReference>
<accession>A0A844QLG5</accession>
<dbReference type="Proteomes" id="UP000463224">
    <property type="component" value="Unassembled WGS sequence"/>
</dbReference>
<proteinExistence type="predicted"/>
<evidence type="ECO:0000313" key="3">
    <source>
        <dbReference type="EMBL" id="MVA99414.1"/>
    </source>
</evidence>
<dbReference type="GO" id="GO:0005737">
    <property type="term" value="C:cytoplasm"/>
    <property type="evidence" value="ECO:0007669"/>
    <property type="project" value="TreeGrafter"/>
</dbReference>
<dbReference type="SUPFAM" id="SSF51905">
    <property type="entry name" value="FAD/NAD(P)-binding domain"/>
    <property type="match status" value="1"/>
</dbReference>
<name>A0A844QLG5_9HYPH</name>
<organism evidence="3 4">
    <name type="scientific">Nitratireductor arenosus</name>
    <dbReference type="NCBI Taxonomy" id="2682096"/>
    <lineage>
        <taxon>Bacteria</taxon>
        <taxon>Pseudomonadati</taxon>
        <taxon>Pseudomonadota</taxon>
        <taxon>Alphaproteobacteria</taxon>
        <taxon>Hyphomicrobiales</taxon>
        <taxon>Phyllobacteriaceae</taxon>
        <taxon>Nitratireductor</taxon>
    </lineage>
</organism>
<evidence type="ECO:0000256" key="1">
    <source>
        <dbReference type="ARBA" id="ARBA00023002"/>
    </source>
</evidence>
<dbReference type="PANTHER" id="PTHR13847">
    <property type="entry name" value="SARCOSINE DEHYDROGENASE-RELATED"/>
    <property type="match status" value="1"/>
</dbReference>
<protein>
    <submittedName>
        <fullName evidence="3">FAD-dependent oxidoreductase</fullName>
    </submittedName>
</protein>
<dbReference type="Pfam" id="PF01266">
    <property type="entry name" value="DAO"/>
    <property type="match status" value="1"/>
</dbReference>
<dbReference type="PANTHER" id="PTHR13847:SF281">
    <property type="entry name" value="FAD DEPENDENT OXIDOREDUCTASE DOMAIN-CONTAINING PROTEIN"/>
    <property type="match status" value="1"/>
</dbReference>
<evidence type="ECO:0000259" key="2">
    <source>
        <dbReference type="Pfam" id="PF01266"/>
    </source>
</evidence>
<keyword evidence="1" id="KW-0560">Oxidoreductase</keyword>
<keyword evidence="4" id="KW-1185">Reference proteome</keyword>
<dbReference type="Gene3D" id="3.30.9.10">
    <property type="entry name" value="D-Amino Acid Oxidase, subunit A, domain 2"/>
    <property type="match status" value="1"/>
</dbReference>
<gene>
    <name evidence="3" type="ORF">GN330_19385</name>
</gene>
<dbReference type="RefSeq" id="WP_156714551.1">
    <property type="nucleotide sequence ID" value="NZ_WPHG01000005.1"/>
</dbReference>
<reference evidence="3 4" key="1">
    <citation type="submission" date="2019-12" db="EMBL/GenBank/DDBJ databases">
        <title>Nitratireductor arenosus sp. nov., Isolated from sea sand, Jeju island, South Korea.</title>
        <authorList>
            <person name="Kim W."/>
        </authorList>
    </citation>
    <scope>NUCLEOTIDE SEQUENCE [LARGE SCALE GENOMIC DNA]</scope>
    <source>
        <strain evidence="3 4">CAU 1489</strain>
    </source>
</reference>